<dbReference type="Pfam" id="PF01602">
    <property type="entry name" value="Adaptin_N"/>
    <property type="match status" value="1"/>
</dbReference>
<comment type="function">
    <text evidence="7">Part of the AP-3 complex, an adaptor-related complex which is not clathrin-associated. The complex is associated with the Golgi region as well as more peripheral structures. It facilitates the budding of vesicles from the Golgi membrane.</text>
</comment>
<keyword evidence="6" id="KW-0472">Membrane</keyword>
<comment type="subcellular location">
    <subcellularLocation>
        <location evidence="1">Endomembrane system</location>
    </subcellularLocation>
    <subcellularLocation>
        <location evidence="7">Golgi apparatus</location>
    </subcellularLocation>
</comment>
<keyword evidence="7" id="KW-0333">Golgi apparatus</keyword>
<evidence type="ECO:0000256" key="5">
    <source>
        <dbReference type="ARBA" id="ARBA00022927"/>
    </source>
</evidence>
<evidence type="ECO:0000256" key="7">
    <source>
        <dbReference type="PIRNR" id="PIRNR037092"/>
    </source>
</evidence>
<evidence type="ECO:0000313" key="10">
    <source>
        <dbReference type="EMBL" id="KAF9786882.1"/>
    </source>
</evidence>
<dbReference type="InterPro" id="IPR017105">
    <property type="entry name" value="AP3_complex_dsu"/>
</dbReference>
<gene>
    <name evidence="10" type="ORF">BJ322DRAFT_1185219</name>
</gene>
<dbReference type="InterPro" id="IPR011989">
    <property type="entry name" value="ARM-like"/>
</dbReference>
<dbReference type="PANTHER" id="PTHR22781">
    <property type="entry name" value="DELTA ADAPTIN-RELATED"/>
    <property type="match status" value="1"/>
</dbReference>
<proteinExistence type="inferred from homology"/>
<dbReference type="EMBL" id="WIUZ02000005">
    <property type="protein sequence ID" value="KAF9786882.1"/>
    <property type="molecule type" value="Genomic_DNA"/>
</dbReference>
<evidence type="ECO:0000313" key="11">
    <source>
        <dbReference type="Proteomes" id="UP000736335"/>
    </source>
</evidence>
<dbReference type="GO" id="GO:0006623">
    <property type="term" value="P:protein targeting to vacuole"/>
    <property type="evidence" value="ECO:0007669"/>
    <property type="project" value="TreeGrafter"/>
</dbReference>
<evidence type="ECO:0000259" key="9">
    <source>
        <dbReference type="Pfam" id="PF01602"/>
    </source>
</evidence>
<dbReference type="PANTHER" id="PTHR22781:SF12">
    <property type="entry name" value="AP-3 COMPLEX SUBUNIT DELTA-1"/>
    <property type="match status" value="1"/>
</dbReference>
<dbReference type="Gene3D" id="1.25.10.10">
    <property type="entry name" value="Leucine-rich Repeat Variant"/>
    <property type="match status" value="1"/>
</dbReference>
<sequence length="901" mass="99960">MWERTLQDLIRGLRANKQDEATFINKAVNEIREEIKNKDMELKAGAIMKLTYLDMLGYDMSWASFHVVEVMSSPKFHLKCVGYLAASQSFSTDTDVLMLTTNLLKKDLSGTPLDISVTLNGLSQFITPDLARDLHPEITSMLNHSRPVIRKRAVVALYKIIASYPDVVSFALPRLAEKLNDPDQGMRCVVSATVNVLCELVRQNPNGYLTLAPQLFHLLTTSSNNWLLIKVIKLFGALTPHEPRLVQKLQKPIKDLISTTPAISLLYECVHTCIVGGMLQPHSGDALARTCVTKLATFLQDPDQNLKYIALLALVKIVPSHPHLVGEYQRVILSSIDDQDMSIRMRALDLVSAMVDEDNLQSITQQLLSHLARPDSVAAIPTAVHSLSQHAQSPPGVPTSTGLAGTRAYRLTLAQRILSICSRDTYVNVTDFEWYLSVLVDLAYVASVDVGLLIRDQLVDIVGRVKAARRYAVKLMVKLLNDDTFLLNAADEGSCAEVLWAAAWICGEYCGELAEPQKLLPVLLQPTISKLHPETVAVYIHAATKVFAFWAVETAKRWDNDDLPKLTQQVNYITERLQGFAADPNIEVQERAANSLGLFVLISADLSQFKPRPAESYAFAGDSGAFEPASTEPEFPKSLYLIHPLVSAYPLNPVASVAQENVPIPEGLELDKWIVPPPKDIVPTHVTGEGERGRRPRKKKGKQKEANGKVKEKAANEPLQEDVLTTALETETEKAERERVGLALMINVQKRLERIERLKDDPYYIFDKKELEKPLASTSSDVDTIPIVHLGDLMPIAPTPALAETILREDLQPPPHQKREFVVDREGEMPTLAKPPLPNPNELRQSMTSTPVSVSSFLIHDAGGDDVPRSRSLDPIKVTRSKKKGTTGKKKRTSKPEVVVD</sequence>
<comment type="subunit">
    <text evidence="7">Adaptor protein complex 3 (AP-3) is a heterotetramer.</text>
</comment>
<protein>
    <recommendedName>
        <fullName evidence="7">AP-3 complex subunit delta</fullName>
    </recommendedName>
</protein>
<keyword evidence="5 7" id="KW-0653">Protein transport</keyword>
<evidence type="ECO:0000256" key="1">
    <source>
        <dbReference type="ARBA" id="ARBA00004308"/>
    </source>
</evidence>
<feature type="region of interest" description="Disordered" evidence="8">
    <location>
        <begin position="829"/>
        <end position="901"/>
    </location>
</feature>
<accession>A0A9P6L880</accession>
<evidence type="ECO:0000256" key="3">
    <source>
        <dbReference type="ARBA" id="ARBA00022448"/>
    </source>
</evidence>
<dbReference type="OrthoDB" id="10264595at2759"/>
<dbReference type="GO" id="GO:0005794">
    <property type="term" value="C:Golgi apparatus"/>
    <property type="evidence" value="ECO:0007669"/>
    <property type="project" value="UniProtKB-SubCell"/>
</dbReference>
<comment type="caution">
    <text evidence="10">The sequence shown here is derived from an EMBL/GenBank/DDBJ whole genome shotgun (WGS) entry which is preliminary data.</text>
</comment>
<keyword evidence="4" id="KW-0677">Repeat</keyword>
<dbReference type="SUPFAM" id="SSF48371">
    <property type="entry name" value="ARM repeat"/>
    <property type="match status" value="1"/>
</dbReference>
<dbReference type="InterPro" id="IPR016024">
    <property type="entry name" value="ARM-type_fold"/>
</dbReference>
<dbReference type="GO" id="GO:0010008">
    <property type="term" value="C:endosome membrane"/>
    <property type="evidence" value="ECO:0007669"/>
    <property type="project" value="TreeGrafter"/>
</dbReference>
<feature type="compositionally biased region" description="Basic residues" evidence="8">
    <location>
        <begin position="879"/>
        <end position="893"/>
    </location>
</feature>
<evidence type="ECO:0000256" key="6">
    <source>
        <dbReference type="ARBA" id="ARBA00023136"/>
    </source>
</evidence>
<evidence type="ECO:0000256" key="4">
    <source>
        <dbReference type="ARBA" id="ARBA00022737"/>
    </source>
</evidence>
<evidence type="ECO:0000256" key="8">
    <source>
        <dbReference type="SAM" id="MobiDB-lite"/>
    </source>
</evidence>
<dbReference type="Proteomes" id="UP000736335">
    <property type="component" value="Unassembled WGS sequence"/>
</dbReference>
<comment type="similarity">
    <text evidence="2 7">Belongs to the adaptor complexes large subunit family.</text>
</comment>
<dbReference type="AlphaFoldDB" id="A0A9P6L880"/>
<dbReference type="GO" id="GO:0030123">
    <property type="term" value="C:AP-3 adaptor complex"/>
    <property type="evidence" value="ECO:0007669"/>
    <property type="project" value="InterPro"/>
</dbReference>
<feature type="region of interest" description="Disordered" evidence="8">
    <location>
        <begin position="679"/>
        <end position="715"/>
    </location>
</feature>
<feature type="compositionally biased region" description="Basic and acidic residues" evidence="8">
    <location>
        <begin position="703"/>
        <end position="715"/>
    </location>
</feature>
<feature type="domain" description="Clathrin/coatomer adaptor adaptin-like N-terminal" evidence="9">
    <location>
        <begin position="21"/>
        <end position="599"/>
    </location>
</feature>
<dbReference type="InterPro" id="IPR002553">
    <property type="entry name" value="Clathrin/coatomer_adapt-like_N"/>
</dbReference>
<evidence type="ECO:0000256" key="2">
    <source>
        <dbReference type="ARBA" id="ARBA00006613"/>
    </source>
</evidence>
<organism evidence="10 11">
    <name type="scientific">Thelephora terrestris</name>
    <dbReference type="NCBI Taxonomy" id="56493"/>
    <lineage>
        <taxon>Eukaryota</taxon>
        <taxon>Fungi</taxon>
        <taxon>Dikarya</taxon>
        <taxon>Basidiomycota</taxon>
        <taxon>Agaricomycotina</taxon>
        <taxon>Agaricomycetes</taxon>
        <taxon>Thelephorales</taxon>
        <taxon>Thelephoraceae</taxon>
        <taxon>Thelephora</taxon>
    </lineage>
</organism>
<feature type="compositionally biased region" description="Basic and acidic residues" evidence="8">
    <location>
        <begin position="862"/>
        <end position="874"/>
    </location>
</feature>
<reference evidence="10" key="2">
    <citation type="submission" date="2020-11" db="EMBL/GenBank/DDBJ databases">
        <authorList>
            <consortium name="DOE Joint Genome Institute"/>
            <person name="Kuo A."/>
            <person name="Miyauchi S."/>
            <person name="Kiss E."/>
            <person name="Drula E."/>
            <person name="Kohler A."/>
            <person name="Sanchez-Garcia M."/>
            <person name="Andreopoulos B."/>
            <person name="Barry K.W."/>
            <person name="Bonito G."/>
            <person name="Buee M."/>
            <person name="Carver A."/>
            <person name="Chen C."/>
            <person name="Cichocki N."/>
            <person name="Clum A."/>
            <person name="Culley D."/>
            <person name="Crous P.W."/>
            <person name="Fauchery L."/>
            <person name="Girlanda M."/>
            <person name="Hayes R."/>
            <person name="Keri Z."/>
            <person name="Labutti K."/>
            <person name="Lipzen A."/>
            <person name="Lombard V."/>
            <person name="Magnuson J."/>
            <person name="Maillard F."/>
            <person name="Morin E."/>
            <person name="Murat C."/>
            <person name="Nolan M."/>
            <person name="Ohm R."/>
            <person name="Pangilinan J."/>
            <person name="Pereira M."/>
            <person name="Perotto S."/>
            <person name="Peter M."/>
            <person name="Riley R."/>
            <person name="Sitrit Y."/>
            <person name="Stielow B."/>
            <person name="Szollosi G."/>
            <person name="Zifcakova L."/>
            <person name="Stursova M."/>
            <person name="Spatafora J.W."/>
            <person name="Tedersoo L."/>
            <person name="Vaario L.-M."/>
            <person name="Yamada A."/>
            <person name="Yan M."/>
            <person name="Wang P."/>
            <person name="Xu J."/>
            <person name="Bruns T."/>
            <person name="Baldrian P."/>
            <person name="Vilgalys R."/>
            <person name="Henrissat B."/>
            <person name="Grigoriev I.V."/>
            <person name="Hibbett D."/>
            <person name="Nagy L.G."/>
            <person name="Martin F.M."/>
        </authorList>
    </citation>
    <scope>NUCLEOTIDE SEQUENCE</scope>
    <source>
        <strain evidence="10">UH-Tt-Lm1</strain>
    </source>
</reference>
<dbReference type="GO" id="GO:0006896">
    <property type="term" value="P:Golgi to vacuole transport"/>
    <property type="evidence" value="ECO:0007669"/>
    <property type="project" value="TreeGrafter"/>
</dbReference>
<dbReference type="PIRSF" id="PIRSF037092">
    <property type="entry name" value="AP3_complex_delta"/>
    <property type="match status" value="1"/>
</dbReference>
<feature type="compositionally biased region" description="Polar residues" evidence="8">
    <location>
        <begin position="842"/>
        <end position="856"/>
    </location>
</feature>
<reference evidence="10" key="1">
    <citation type="journal article" date="2020" name="Nat. Commun.">
        <title>Large-scale genome sequencing of mycorrhizal fungi provides insights into the early evolution of symbiotic traits.</title>
        <authorList>
            <person name="Miyauchi S."/>
            <person name="Kiss E."/>
            <person name="Kuo A."/>
            <person name="Drula E."/>
            <person name="Kohler A."/>
            <person name="Sanchez-Garcia M."/>
            <person name="Morin E."/>
            <person name="Andreopoulos B."/>
            <person name="Barry K.W."/>
            <person name="Bonito G."/>
            <person name="Buee M."/>
            <person name="Carver A."/>
            <person name="Chen C."/>
            <person name="Cichocki N."/>
            <person name="Clum A."/>
            <person name="Culley D."/>
            <person name="Crous P.W."/>
            <person name="Fauchery L."/>
            <person name="Girlanda M."/>
            <person name="Hayes R.D."/>
            <person name="Keri Z."/>
            <person name="LaButti K."/>
            <person name="Lipzen A."/>
            <person name="Lombard V."/>
            <person name="Magnuson J."/>
            <person name="Maillard F."/>
            <person name="Murat C."/>
            <person name="Nolan M."/>
            <person name="Ohm R.A."/>
            <person name="Pangilinan J."/>
            <person name="Pereira M.F."/>
            <person name="Perotto S."/>
            <person name="Peter M."/>
            <person name="Pfister S."/>
            <person name="Riley R."/>
            <person name="Sitrit Y."/>
            <person name="Stielow J.B."/>
            <person name="Szollosi G."/>
            <person name="Zifcakova L."/>
            <person name="Stursova M."/>
            <person name="Spatafora J.W."/>
            <person name="Tedersoo L."/>
            <person name="Vaario L.M."/>
            <person name="Yamada A."/>
            <person name="Yan M."/>
            <person name="Wang P."/>
            <person name="Xu J."/>
            <person name="Bruns T."/>
            <person name="Baldrian P."/>
            <person name="Vilgalys R."/>
            <person name="Dunand C."/>
            <person name="Henrissat B."/>
            <person name="Grigoriev I.V."/>
            <person name="Hibbett D."/>
            <person name="Nagy L.G."/>
            <person name="Martin F.M."/>
        </authorList>
    </citation>
    <scope>NUCLEOTIDE SEQUENCE</scope>
    <source>
        <strain evidence="10">UH-Tt-Lm1</strain>
    </source>
</reference>
<name>A0A9P6L880_9AGAM</name>
<keyword evidence="11" id="KW-1185">Reference proteome</keyword>
<keyword evidence="3 7" id="KW-0813">Transport</keyword>